<name>B4LK47_DROVI</name>
<dbReference type="SMART" id="SM00697">
    <property type="entry name" value="DM8"/>
    <property type="match status" value="1"/>
</dbReference>
<protein>
    <recommendedName>
        <fullName evidence="3">MD-2-related lipid-recognition domain-containing protein</fullName>
    </recommendedName>
</protein>
<dbReference type="AlphaFoldDB" id="B4LK47"/>
<evidence type="ECO:0000313" key="1">
    <source>
        <dbReference type="EMBL" id="EDW60636.2"/>
    </source>
</evidence>
<evidence type="ECO:0000313" key="2">
    <source>
        <dbReference type="Proteomes" id="UP000008792"/>
    </source>
</evidence>
<reference evidence="1 2" key="1">
    <citation type="journal article" date="2007" name="Nature">
        <title>Evolution of genes and genomes on the Drosophila phylogeny.</title>
        <authorList>
            <consortium name="Drosophila 12 Genomes Consortium"/>
            <person name="Clark A.G."/>
            <person name="Eisen M.B."/>
            <person name="Smith D.R."/>
            <person name="Bergman C.M."/>
            <person name="Oliver B."/>
            <person name="Markow T.A."/>
            <person name="Kaufman T.C."/>
            <person name="Kellis M."/>
            <person name="Gelbart W."/>
            <person name="Iyer V.N."/>
            <person name="Pollard D.A."/>
            <person name="Sackton T.B."/>
            <person name="Larracuente A.M."/>
            <person name="Singh N.D."/>
            <person name="Abad J.P."/>
            <person name="Abt D.N."/>
            <person name="Adryan B."/>
            <person name="Aguade M."/>
            <person name="Akashi H."/>
            <person name="Anderson W.W."/>
            <person name="Aquadro C.F."/>
            <person name="Ardell D.H."/>
            <person name="Arguello R."/>
            <person name="Artieri C.G."/>
            <person name="Barbash D.A."/>
            <person name="Barker D."/>
            <person name="Barsanti P."/>
            <person name="Batterham P."/>
            <person name="Batzoglou S."/>
            <person name="Begun D."/>
            <person name="Bhutkar A."/>
            <person name="Blanco E."/>
            <person name="Bosak S.A."/>
            <person name="Bradley R.K."/>
            <person name="Brand A.D."/>
            <person name="Brent M.R."/>
            <person name="Brooks A.N."/>
            <person name="Brown R.H."/>
            <person name="Butlin R.K."/>
            <person name="Caggese C."/>
            <person name="Calvi B.R."/>
            <person name="Bernardo de Carvalho A."/>
            <person name="Caspi A."/>
            <person name="Castrezana S."/>
            <person name="Celniker S.E."/>
            <person name="Chang J.L."/>
            <person name="Chapple C."/>
            <person name="Chatterji S."/>
            <person name="Chinwalla A."/>
            <person name="Civetta A."/>
            <person name="Clifton S.W."/>
            <person name="Comeron J.M."/>
            <person name="Costello J.C."/>
            <person name="Coyne J.A."/>
            <person name="Daub J."/>
            <person name="David R.G."/>
            <person name="Delcher A.L."/>
            <person name="Delehaunty K."/>
            <person name="Do C.B."/>
            <person name="Ebling H."/>
            <person name="Edwards K."/>
            <person name="Eickbush T."/>
            <person name="Evans J.D."/>
            <person name="Filipski A."/>
            <person name="Findeiss S."/>
            <person name="Freyhult E."/>
            <person name="Fulton L."/>
            <person name="Fulton R."/>
            <person name="Garcia A.C."/>
            <person name="Gardiner A."/>
            <person name="Garfield D.A."/>
            <person name="Garvin B.E."/>
            <person name="Gibson G."/>
            <person name="Gilbert D."/>
            <person name="Gnerre S."/>
            <person name="Godfrey J."/>
            <person name="Good R."/>
            <person name="Gotea V."/>
            <person name="Gravely B."/>
            <person name="Greenberg A.J."/>
            <person name="Griffiths-Jones S."/>
            <person name="Gross S."/>
            <person name="Guigo R."/>
            <person name="Gustafson E.A."/>
            <person name="Haerty W."/>
            <person name="Hahn M.W."/>
            <person name="Halligan D.L."/>
            <person name="Halpern A.L."/>
            <person name="Halter G.M."/>
            <person name="Han M.V."/>
            <person name="Heger A."/>
            <person name="Hillier L."/>
            <person name="Hinrichs A.S."/>
            <person name="Holmes I."/>
            <person name="Hoskins R.A."/>
            <person name="Hubisz M.J."/>
            <person name="Hultmark D."/>
            <person name="Huntley M.A."/>
            <person name="Jaffe D.B."/>
            <person name="Jagadeeshan S."/>
            <person name="Jeck W.R."/>
            <person name="Johnson J."/>
            <person name="Jones C.D."/>
            <person name="Jordan W.C."/>
            <person name="Karpen G.H."/>
            <person name="Kataoka E."/>
            <person name="Keightley P.D."/>
            <person name="Kheradpour P."/>
            <person name="Kirkness E.F."/>
            <person name="Koerich L.B."/>
            <person name="Kristiansen K."/>
            <person name="Kudrna D."/>
            <person name="Kulathinal R.J."/>
            <person name="Kumar S."/>
            <person name="Kwok R."/>
            <person name="Lander E."/>
            <person name="Langley C.H."/>
            <person name="Lapoint R."/>
            <person name="Lazzaro B.P."/>
            <person name="Lee S.J."/>
            <person name="Levesque L."/>
            <person name="Li R."/>
            <person name="Lin C.F."/>
            <person name="Lin M.F."/>
            <person name="Lindblad-Toh K."/>
            <person name="Llopart A."/>
            <person name="Long M."/>
            <person name="Low L."/>
            <person name="Lozovsky E."/>
            <person name="Lu J."/>
            <person name="Luo M."/>
            <person name="Machado C.A."/>
            <person name="Makalowski W."/>
            <person name="Marzo M."/>
            <person name="Matsuda M."/>
            <person name="Matzkin L."/>
            <person name="McAllister B."/>
            <person name="McBride C.S."/>
            <person name="McKernan B."/>
            <person name="McKernan K."/>
            <person name="Mendez-Lago M."/>
            <person name="Minx P."/>
            <person name="Mollenhauer M.U."/>
            <person name="Montooth K."/>
            <person name="Mount S.M."/>
            <person name="Mu X."/>
            <person name="Myers E."/>
            <person name="Negre B."/>
            <person name="Newfeld S."/>
            <person name="Nielsen R."/>
            <person name="Noor M.A."/>
            <person name="O'Grady P."/>
            <person name="Pachter L."/>
            <person name="Papaceit M."/>
            <person name="Parisi M.J."/>
            <person name="Parisi M."/>
            <person name="Parts L."/>
            <person name="Pedersen J.S."/>
            <person name="Pesole G."/>
            <person name="Phillippy A.M."/>
            <person name="Ponting C.P."/>
            <person name="Pop M."/>
            <person name="Porcelli D."/>
            <person name="Powell J.R."/>
            <person name="Prohaska S."/>
            <person name="Pruitt K."/>
            <person name="Puig M."/>
            <person name="Quesneville H."/>
            <person name="Ram K.R."/>
            <person name="Rand D."/>
            <person name="Rasmussen M.D."/>
            <person name="Reed L.K."/>
            <person name="Reenan R."/>
            <person name="Reily A."/>
            <person name="Remington K.A."/>
            <person name="Rieger T.T."/>
            <person name="Ritchie M.G."/>
            <person name="Robin C."/>
            <person name="Rogers Y.H."/>
            <person name="Rohde C."/>
            <person name="Rozas J."/>
            <person name="Rubenfield M.J."/>
            <person name="Ruiz A."/>
            <person name="Russo S."/>
            <person name="Salzberg S.L."/>
            <person name="Sanchez-Gracia A."/>
            <person name="Saranga D.J."/>
            <person name="Sato H."/>
            <person name="Schaeffer S.W."/>
            <person name="Schatz M.C."/>
            <person name="Schlenke T."/>
            <person name="Schwartz R."/>
            <person name="Segarra C."/>
            <person name="Singh R.S."/>
            <person name="Sirot L."/>
            <person name="Sirota M."/>
            <person name="Sisneros N.B."/>
            <person name="Smith C.D."/>
            <person name="Smith T.F."/>
            <person name="Spieth J."/>
            <person name="Stage D.E."/>
            <person name="Stark A."/>
            <person name="Stephan W."/>
            <person name="Strausberg R.L."/>
            <person name="Strempel S."/>
            <person name="Sturgill D."/>
            <person name="Sutton G."/>
            <person name="Sutton G.G."/>
            <person name="Tao W."/>
            <person name="Teichmann S."/>
            <person name="Tobari Y.N."/>
            <person name="Tomimura Y."/>
            <person name="Tsolas J.M."/>
            <person name="Valente V.L."/>
            <person name="Venter E."/>
            <person name="Venter J.C."/>
            <person name="Vicario S."/>
            <person name="Vieira F.G."/>
            <person name="Vilella A.J."/>
            <person name="Villasante A."/>
            <person name="Walenz B."/>
            <person name="Wang J."/>
            <person name="Wasserman M."/>
            <person name="Watts T."/>
            <person name="Wilson D."/>
            <person name="Wilson R.K."/>
            <person name="Wing R.A."/>
            <person name="Wolfner M.F."/>
            <person name="Wong A."/>
            <person name="Wong G.K."/>
            <person name="Wu C.I."/>
            <person name="Wu G."/>
            <person name="Yamamoto D."/>
            <person name="Yang H.P."/>
            <person name="Yang S.P."/>
            <person name="Yorke J.A."/>
            <person name="Yoshida K."/>
            <person name="Zdobnov E."/>
            <person name="Zhang P."/>
            <person name="Zhang Y."/>
            <person name="Zimin A.V."/>
            <person name="Baldwin J."/>
            <person name="Abdouelleil A."/>
            <person name="Abdulkadir J."/>
            <person name="Abebe A."/>
            <person name="Abera B."/>
            <person name="Abreu J."/>
            <person name="Acer S.C."/>
            <person name="Aftuck L."/>
            <person name="Alexander A."/>
            <person name="An P."/>
            <person name="Anderson E."/>
            <person name="Anderson S."/>
            <person name="Arachi H."/>
            <person name="Azer M."/>
            <person name="Bachantsang P."/>
            <person name="Barry A."/>
            <person name="Bayul T."/>
            <person name="Berlin A."/>
            <person name="Bessette D."/>
            <person name="Bloom T."/>
            <person name="Blye J."/>
            <person name="Boguslavskiy L."/>
            <person name="Bonnet C."/>
            <person name="Boukhgalter B."/>
            <person name="Bourzgui I."/>
            <person name="Brown A."/>
            <person name="Cahill P."/>
            <person name="Channer S."/>
            <person name="Cheshatsang Y."/>
            <person name="Chuda L."/>
            <person name="Citroen M."/>
            <person name="Collymore A."/>
            <person name="Cooke P."/>
            <person name="Costello M."/>
            <person name="D'Aco K."/>
            <person name="Daza R."/>
            <person name="De Haan G."/>
            <person name="DeGray S."/>
            <person name="DeMaso C."/>
            <person name="Dhargay N."/>
            <person name="Dooley K."/>
            <person name="Dooley E."/>
            <person name="Doricent M."/>
            <person name="Dorje P."/>
            <person name="Dorjee K."/>
            <person name="Dupes A."/>
            <person name="Elong R."/>
            <person name="Falk J."/>
            <person name="Farina A."/>
            <person name="Faro S."/>
            <person name="Ferguson D."/>
            <person name="Fisher S."/>
            <person name="Foley C.D."/>
            <person name="Franke A."/>
            <person name="Friedrich D."/>
            <person name="Gadbois L."/>
            <person name="Gearin G."/>
            <person name="Gearin C.R."/>
            <person name="Giannoukos G."/>
            <person name="Goode T."/>
            <person name="Graham J."/>
            <person name="Grandbois E."/>
            <person name="Grewal S."/>
            <person name="Gyaltsen K."/>
            <person name="Hafez N."/>
            <person name="Hagos B."/>
            <person name="Hall J."/>
            <person name="Henson C."/>
            <person name="Hollinger A."/>
            <person name="Honan T."/>
            <person name="Huard M.D."/>
            <person name="Hughes L."/>
            <person name="Hurhula B."/>
            <person name="Husby M.E."/>
            <person name="Kamat A."/>
            <person name="Kanga B."/>
            <person name="Kashin S."/>
            <person name="Khazanovich D."/>
            <person name="Kisner P."/>
            <person name="Lance K."/>
            <person name="Lara M."/>
            <person name="Lee W."/>
            <person name="Lennon N."/>
            <person name="Letendre F."/>
            <person name="LeVine R."/>
            <person name="Lipovsky A."/>
            <person name="Liu X."/>
            <person name="Liu J."/>
            <person name="Liu S."/>
            <person name="Lokyitsang T."/>
            <person name="Lokyitsang Y."/>
            <person name="Lubonja R."/>
            <person name="Lui A."/>
            <person name="MacDonald P."/>
            <person name="Magnisalis V."/>
            <person name="Maru K."/>
            <person name="Matthews C."/>
            <person name="McCusker W."/>
            <person name="McDonough S."/>
            <person name="Mehta T."/>
            <person name="Meldrim J."/>
            <person name="Meneus L."/>
            <person name="Mihai O."/>
            <person name="Mihalev A."/>
            <person name="Mihova T."/>
            <person name="Mittelman R."/>
            <person name="Mlenga V."/>
            <person name="Montmayeur A."/>
            <person name="Mulrain L."/>
            <person name="Navidi A."/>
            <person name="Naylor J."/>
            <person name="Negash T."/>
            <person name="Nguyen T."/>
            <person name="Nguyen N."/>
            <person name="Nicol R."/>
            <person name="Norbu C."/>
            <person name="Norbu N."/>
            <person name="Novod N."/>
            <person name="O'Neill B."/>
            <person name="Osman S."/>
            <person name="Markiewicz E."/>
            <person name="Oyono O.L."/>
            <person name="Patti C."/>
            <person name="Phunkhang P."/>
            <person name="Pierre F."/>
            <person name="Priest M."/>
            <person name="Raghuraman S."/>
            <person name="Rege F."/>
            <person name="Reyes R."/>
            <person name="Rise C."/>
            <person name="Rogov P."/>
            <person name="Ross K."/>
            <person name="Ryan E."/>
            <person name="Settipalli S."/>
            <person name="Shea T."/>
            <person name="Sherpa N."/>
            <person name="Shi L."/>
            <person name="Shih D."/>
            <person name="Sparrow T."/>
            <person name="Spaulding J."/>
            <person name="Stalker J."/>
            <person name="Stange-Thomann N."/>
            <person name="Stavropoulos S."/>
            <person name="Stone C."/>
            <person name="Strader C."/>
            <person name="Tesfaye S."/>
            <person name="Thomson T."/>
            <person name="Thoulutsang Y."/>
            <person name="Thoulutsang D."/>
            <person name="Topham K."/>
            <person name="Topping I."/>
            <person name="Tsamla T."/>
            <person name="Vassiliev H."/>
            <person name="Vo A."/>
            <person name="Wangchuk T."/>
            <person name="Wangdi T."/>
            <person name="Weiand M."/>
            <person name="Wilkinson J."/>
            <person name="Wilson A."/>
            <person name="Yadav S."/>
            <person name="Young G."/>
            <person name="Yu Q."/>
            <person name="Zembek L."/>
            <person name="Zhong D."/>
            <person name="Zimmer A."/>
            <person name="Zwirko Z."/>
            <person name="Jaffe D.B."/>
            <person name="Alvarez P."/>
            <person name="Brockman W."/>
            <person name="Butler J."/>
            <person name="Chin C."/>
            <person name="Gnerre S."/>
            <person name="Grabherr M."/>
            <person name="Kleber M."/>
            <person name="Mauceli E."/>
            <person name="MacCallum I."/>
        </authorList>
    </citation>
    <scope>NUCLEOTIDE SEQUENCE [LARGE SCALE GENOMIC DNA]</scope>
    <source>
        <strain evidence="2">Tucson 15010-1051.87</strain>
    </source>
</reference>
<accession>B4LK47</accession>
<proteinExistence type="predicted"/>
<keyword evidence="2" id="KW-1185">Reference proteome</keyword>
<evidence type="ECO:0008006" key="3">
    <source>
        <dbReference type="Google" id="ProtNLM"/>
    </source>
</evidence>
<dbReference type="OrthoDB" id="7789165at2759"/>
<dbReference type="PANTHER" id="PTHR20898">
    <property type="entry name" value="DAEDALUS ON 3-RELATED-RELATED"/>
    <property type="match status" value="1"/>
</dbReference>
<dbReference type="eggNOG" id="ENOG502TAY8">
    <property type="taxonomic scope" value="Eukaryota"/>
</dbReference>
<dbReference type="InterPro" id="IPR010512">
    <property type="entry name" value="DUF1091"/>
</dbReference>
<dbReference type="Proteomes" id="UP000008792">
    <property type="component" value="Unassembled WGS sequence"/>
</dbReference>
<organism evidence="1 2">
    <name type="scientific">Drosophila virilis</name>
    <name type="common">Fruit fly</name>
    <dbReference type="NCBI Taxonomy" id="7244"/>
    <lineage>
        <taxon>Eukaryota</taxon>
        <taxon>Metazoa</taxon>
        <taxon>Ecdysozoa</taxon>
        <taxon>Arthropoda</taxon>
        <taxon>Hexapoda</taxon>
        <taxon>Insecta</taxon>
        <taxon>Pterygota</taxon>
        <taxon>Neoptera</taxon>
        <taxon>Endopterygota</taxon>
        <taxon>Diptera</taxon>
        <taxon>Brachycera</taxon>
        <taxon>Muscomorpha</taxon>
        <taxon>Ephydroidea</taxon>
        <taxon>Drosophilidae</taxon>
        <taxon>Drosophila</taxon>
    </lineage>
</organism>
<dbReference type="Pfam" id="PF06477">
    <property type="entry name" value="DUF1091"/>
    <property type="match status" value="1"/>
</dbReference>
<dbReference type="EMBL" id="CH940648">
    <property type="protein sequence ID" value="EDW60636.2"/>
    <property type="molecule type" value="Genomic_DNA"/>
</dbReference>
<gene>
    <name evidence="1" type="primary">Dvir\GJ21585</name>
    <name evidence="1" type="ORF">Dvir_GJ21585</name>
</gene>
<sequence length="177" mass="20324">MKCKVLNRTKFDISHCSLTDLGHGNVSASVHLNVHQPPDKNWMVSYGIWRDQGGLKPFFHNISLDFCRFLKNPSRLQLYYSFHKAILPFSNLNHSCPYTHDIIVKDLLLEDKMFLLIPIPKGNYMFNLRLGSNSVWALDLRFYVDLDMTRFQCAVNRGQSPDGASRVGSADSNQMRS</sequence>
<dbReference type="HOGENOM" id="CLU_116900_0_0_1"/>
<dbReference type="InParanoid" id="B4LK47"/>
<dbReference type="PANTHER" id="PTHR20898:SF0">
    <property type="entry name" value="DAEDALUS ON 3-RELATED"/>
    <property type="match status" value="1"/>
</dbReference>